<dbReference type="EMBL" id="JBEPME010000001">
    <property type="protein sequence ID" value="MET3655926.1"/>
    <property type="molecule type" value="Genomic_DNA"/>
</dbReference>
<proteinExistence type="predicted"/>
<dbReference type="Pfam" id="PF09388">
    <property type="entry name" value="SpoOE-like"/>
    <property type="match status" value="1"/>
</dbReference>
<dbReference type="RefSeq" id="WP_082786654.1">
    <property type="nucleotide sequence ID" value="NZ_CP014616.1"/>
</dbReference>
<accession>A0ABV2K4D4</accession>
<dbReference type="InterPro" id="IPR036638">
    <property type="entry name" value="HLH_DNA-bd_sf"/>
</dbReference>
<gene>
    <name evidence="1" type="ORF">ABIC55_001010</name>
</gene>
<organism evidence="1 2">
    <name type="scientific">Sporosarcina psychrophila</name>
    <name type="common">Bacillus psychrophilus</name>
    <dbReference type="NCBI Taxonomy" id="1476"/>
    <lineage>
        <taxon>Bacteria</taxon>
        <taxon>Bacillati</taxon>
        <taxon>Bacillota</taxon>
        <taxon>Bacilli</taxon>
        <taxon>Bacillales</taxon>
        <taxon>Caryophanaceae</taxon>
        <taxon>Sporosarcina</taxon>
    </lineage>
</organism>
<dbReference type="Proteomes" id="UP001549104">
    <property type="component" value="Unassembled WGS sequence"/>
</dbReference>
<dbReference type="Gene3D" id="4.10.280.10">
    <property type="entry name" value="Helix-loop-helix DNA-binding domain"/>
    <property type="match status" value="1"/>
</dbReference>
<name>A0ABV2K4D4_SPOPS</name>
<protein>
    <recommendedName>
        <fullName evidence="3">Aspartyl-phosphate phosphatase Spo0E family protein</fullName>
    </recommendedName>
</protein>
<sequence>MEWTLEEEIELLREEMMKAATEKGLTAAETIEFSRRLDNLMDQYAGLKKG</sequence>
<evidence type="ECO:0008006" key="3">
    <source>
        <dbReference type="Google" id="ProtNLM"/>
    </source>
</evidence>
<evidence type="ECO:0000313" key="2">
    <source>
        <dbReference type="Proteomes" id="UP001549104"/>
    </source>
</evidence>
<evidence type="ECO:0000313" key="1">
    <source>
        <dbReference type="EMBL" id="MET3655926.1"/>
    </source>
</evidence>
<reference evidence="1 2" key="1">
    <citation type="submission" date="2024-06" db="EMBL/GenBank/DDBJ databases">
        <title>Sorghum-associated microbial communities from plants grown in Nebraska, USA.</title>
        <authorList>
            <person name="Schachtman D."/>
        </authorList>
    </citation>
    <scope>NUCLEOTIDE SEQUENCE [LARGE SCALE GENOMIC DNA]</scope>
    <source>
        <strain evidence="1 2">1288</strain>
    </source>
</reference>
<dbReference type="InterPro" id="IPR018540">
    <property type="entry name" value="Spo0E-like"/>
</dbReference>
<dbReference type="SUPFAM" id="SSF140500">
    <property type="entry name" value="BAS1536-like"/>
    <property type="match status" value="1"/>
</dbReference>
<comment type="caution">
    <text evidence="1">The sequence shown here is derived from an EMBL/GenBank/DDBJ whole genome shotgun (WGS) entry which is preliminary data.</text>
</comment>
<dbReference type="InterPro" id="IPR037208">
    <property type="entry name" value="Spo0E-like_sf"/>
</dbReference>
<keyword evidence="2" id="KW-1185">Reference proteome</keyword>